<keyword evidence="14" id="KW-1185">Reference proteome</keyword>
<dbReference type="Pfam" id="PF14570">
    <property type="entry name" value="zf-RING_4"/>
    <property type="match status" value="1"/>
</dbReference>
<feature type="domain" description="RRM" evidence="12">
    <location>
        <begin position="144"/>
        <end position="225"/>
    </location>
</feature>
<evidence type="ECO:0000313" key="13">
    <source>
        <dbReference type="EMBL" id="KIL69635.1"/>
    </source>
</evidence>
<proteinExistence type="predicted"/>
<gene>
    <name evidence="13" type="ORF">M378DRAFT_68976</name>
</gene>
<dbReference type="InterPro" id="IPR001841">
    <property type="entry name" value="Znf_RING"/>
</dbReference>
<dbReference type="GO" id="GO:0016567">
    <property type="term" value="P:protein ubiquitination"/>
    <property type="evidence" value="ECO:0007669"/>
    <property type="project" value="TreeGrafter"/>
</dbReference>
<dbReference type="InterPro" id="IPR000504">
    <property type="entry name" value="RRM_dom"/>
</dbReference>
<dbReference type="STRING" id="946122.A0A0C2T1G5"/>
<evidence type="ECO:0000256" key="2">
    <source>
        <dbReference type="ARBA" id="ARBA00022723"/>
    </source>
</evidence>
<evidence type="ECO:0000256" key="3">
    <source>
        <dbReference type="ARBA" id="ARBA00022771"/>
    </source>
</evidence>
<keyword evidence="7" id="KW-0539">Nucleus</keyword>
<dbReference type="HOGENOM" id="CLU_360164_0_0_1"/>
<dbReference type="GO" id="GO:0004842">
    <property type="term" value="F:ubiquitin-protein transferase activity"/>
    <property type="evidence" value="ECO:0007669"/>
    <property type="project" value="InterPro"/>
</dbReference>
<evidence type="ECO:0000259" key="12">
    <source>
        <dbReference type="PROSITE" id="PS50102"/>
    </source>
</evidence>
<feature type="compositionally biased region" description="Low complexity" evidence="10">
    <location>
        <begin position="362"/>
        <end position="382"/>
    </location>
</feature>
<evidence type="ECO:0000256" key="4">
    <source>
        <dbReference type="ARBA" id="ARBA00022833"/>
    </source>
</evidence>
<dbReference type="GO" id="GO:0005634">
    <property type="term" value="C:nucleus"/>
    <property type="evidence" value="ECO:0007669"/>
    <property type="project" value="UniProtKB-SubCell"/>
</dbReference>
<evidence type="ECO:0000313" key="14">
    <source>
        <dbReference type="Proteomes" id="UP000054549"/>
    </source>
</evidence>
<dbReference type="Gene3D" id="3.30.70.330">
    <property type="match status" value="1"/>
</dbReference>
<protein>
    <recommendedName>
        <fullName evidence="15">RING-type domain-containing protein</fullName>
    </recommendedName>
</protein>
<keyword evidence="4" id="KW-0862">Zinc</keyword>
<name>A0A0C2T1G5_AMAMK</name>
<evidence type="ECO:0000256" key="5">
    <source>
        <dbReference type="ARBA" id="ARBA00022884"/>
    </source>
</evidence>
<dbReference type="Gene3D" id="3.30.40.10">
    <property type="entry name" value="Zinc/RING finger domain, C3HC4 (zinc finger)"/>
    <property type="match status" value="1"/>
</dbReference>
<feature type="compositionally biased region" description="Basic and acidic residues" evidence="10">
    <location>
        <begin position="275"/>
        <end position="295"/>
    </location>
</feature>
<dbReference type="CDD" id="cd16618">
    <property type="entry name" value="mRING-HC-C4C4_CNOT4"/>
    <property type="match status" value="1"/>
</dbReference>
<dbReference type="GO" id="GO:0030014">
    <property type="term" value="C:CCR4-NOT complex"/>
    <property type="evidence" value="ECO:0007669"/>
    <property type="project" value="InterPro"/>
</dbReference>
<dbReference type="AlphaFoldDB" id="A0A0C2T1G5"/>
<dbReference type="PROSITE" id="PS50089">
    <property type="entry name" value="ZF_RING_2"/>
    <property type="match status" value="1"/>
</dbReference>
<dbReference type="PROSITE" id="PS50102">
    <property type="entry name" value="RRM"/>
    <property type="match status" value="1"/>
</dbReference>
<accession>A0A0C2T1G5</accession>
<keyword evidence="6" id="KW-0175">Coiled coil</keyword>
<feature type="compositionally biased region" description="Polar residues" evidence="10">
    <location>
        <begin position="736"/>
        <end position="758"/>
    </location>
</feature>
<sequence>MATTHIHPHHPLPAPAMHTGFSVPQSKSHVLAGVQDAYWSDDEADDAECPLCLEEMDISDLNFKPCVCGYQICRFCWHHIKENLNKRCPACRRIYTDEGVEFKPINKEDHKRLMQQKKQRERERKELDALGRRHLANVRVVQRNVVYVIGIGPRFAREELIPTLRSEDYFGKYGRISKILLVKRTSPGGGEPIVGLYITYHRREDAARAIAAVDGAASPSGGREVMRASYGTTKYCMAFLRGVNCNDQNCMNLHEWGDEKDCFTKEDLTTLKHTIKQTETRSRGTGKKVEEHDVGLPRGASWAAQKGVASGAQGSGISATSRQGRRGGSARHVRGSTSAQVSTGETRFIKAPDKKIVVSTTAKPPSQASSSRPATPASAMSAHRPGTPPDVKTMRTKRNSPYILHSPAHSTTADSDHWSSSQDIPSSAVPSTPAEVLESSMPPTPAVPPGLAVVPSGLSAPPGIPMPSRPPRVESASPQTPLLSSQTTYQMSNAARALIDDIKARREAVPSSIVNPSPFPDIDRTLQTLSGGDGVGFSFNLDPKLAHSGKDFENHLSNFEDEATSFQSNYMGSFPLQTVPPQHSGAFAPTGLSYTAYQDSPAFDSTSAHRPAVVSMERQSSNASSYIGSFNPFSDFSDDAIVSSPTQHNPSGDDIGRKVSRFGFARGRQGSANTPSPLHISLTTSANINENLSACGPADSYQGSQSWSLSAHQEYPYSHPNSAMGSPHVQLAQLHSVHSSQSPTLLQSYDSPETSHASLSEAQLREFIQSSRDRANVVGGPHNMKIEQNNLVRLPFNDPAVMSASLGAHDNSLAVYSDPPNLALPSTPAHNASISTTRLNETRKFSNTRSLSDGECICLTFKGREVSIPCFSAECAFSVVK</sequence>
<dbReference type="SUPFAM" id="SSF54928">
    <property type="entry name" value="RNA-binding domain, RBD"/>
    <property type="match status" value="1"/>
</dbReference>
<dbReference type="InParanoid" id="A0A0C2T1G5"/>
<evidence type="ECO:0000256" key="6">
    <source>
        <dbReference type="ARBA" id="ARBA00023054"/>
    </source>
</evidence>
<dbReference type="OrthoDB" id="1923159at2759"/>
<feature type="compositionally biased region" description="Polar residues" evidence="10">
    <location>
        <begin position="335"/>
        <end position="345"/>
    </location>
</feature>
<evidence type="ECO:0000256" key="1">
    <source>
        <dbReference type="ARBA" id="ARBA00004123"/>
    </source>
</evidence>
<dbReference type="InterPro" id="IPR039515">
    <property type="entry name" value="NOT4_mRING-HC-C4C4"/>
</dbReference>
<dbReference type="GO" id="GO:0003723">
    <property type="term" value="F:RNA binding"/>
    <property type="evidence" value="ECO:0007669"/>
    <property type="project" value="UniProtKB-UniRule"/>
</dbReference>
<dbReference type="SMART" id="SM00361">
    <property type="entry name" value="RRM_1"/>
    <property type="match status" value="1"/>
</dbReference>
<organism evidence="13 14">
    <name type="scientific">Amanita muscaria (strain Koide BX008)</name>
    <dbReference type="NCBI Taxonomy" id="946122"/>
    <lineage>
        <taxon>Eukaryota</taxon>
        <taxon>Fungi</taxon>
        <taxon>Dikarya</taxon>
        <taxon>Basidiomycota</taxon>
        <taxon>Agaricomycotina</taxon>
        <taxon>Agaricomycetes</taxon>
        <taxon>Agaricomycetidae</taxon>
        <taxon>Agaricales</taxon>
        <taxon>Pluteineae</taxon>
        <taxon>Amanitaceae</taxon>
        <taxon>Amanita</taxon>
    </lineage>
</organism>
<keyword evidence="2" id="KW-0479">Metal-binding</keyword>
<evidence type="ECO:0000256" key="8">
    <source>
        <dbReference type="PROSITE-ProRule" id="PRU00175"/>
    </source>
</evidence>
<feature type="region of interest" description="Disordered" evidence="10">
    <location>
        <begin position="735"/>
        <end position="758"/>
    </location>
</feature>
<dbReference type="PANTHER" id="PTHR12603:SF0">
    <property type="entry name" value="CCR4-NOT TRANSCRIPTION COMPLEX SUBUNIT 4"/>
    <property type="match status" value="1"/>
</dbReference>
<comment type="subcellular location">
    <subcellularLocation>
        <location evidence="1">Nucleus</location>
    </subcellularLocation>
</comment>
<keyword evidence="5 9" id="KW-0694">RNA-binding</keyword>
<dbReference type="GO" id="GO:0008270">
    <property type="term" value="F:zinc ion binding"/>
    <property type="evidence" value="ECO:0007669"/>
    <property type="project" value="UniProtKB-KW"/>
</dbReference>
<dbReference type="FunFam" id="3.30.40.10:FF:000006">
    <property type="entry name" value="CCR4-NOT transcription complex subunit 4"/>
    <property type="match status" value="1"/>
</dbReference>
<dbReference type="EMBL" id="KN818225">
    <property type="protein sequence ID" value="KIL69635.1"/>
    <property type="molecule type" value="Genomic_DNA"/>
</dbReference>
<evidence type="ECO:0008006" key="15">
    <source>
        <dbReference type="Google" id="ProtNLM"/>
    </source>
</evidence>
<reference evidence="13 14" key="1">
    <citation type="submission" date="2014-04" db="EMBL/GenBank/DDBJ databases">
        <title>Evolutionary Origins and Diversification of the Mycorrhizal Mutualists.</title>
        <authorList>
            <consortium name="DOE Joint Genome Institute"/>
            <consortium name="Mycorrhizal Genomics Consortium"/>
            <person name="Kohler A."/>
            <person name="Kuo A."/>
            <person name="Nagy L.G."/>
            <person name="Floudas D."/>
            <person name="Copeland A."/>
            <person name="Barry K.W."/>
            <person name="Cichocki N."/>
            <person name="Veneault-Fourrey C."/>
            <person name="LaButti K."/>
            <person name="Lindquist E.A."/>
            <person name="Lipzen A."/>
            <person name="Lundell T."/>
            <person name="Morin E."/>
            <person name="Murat C."/>
            <person name="Riley R."/>
            <person name="Ohm R."/>
            <person name="Sun H."/>
            <person name="Tunlid A."/>
            <person name="Henrissat B."/>
            <person name="Grigoriev I.V."/>
            <person name="Hibbett D.S."/>
            <person name="Martin F."/>
        </authorList>
    </citation>
    <scope>NUCLEOTIDE SEQUENCE [LARGE SCALE GENOMIC DNA]</scope>
    <source>
        <strain evidence="13 14">Koide BX008</strain>
    </source>
</reference>
<dbReference type="PANTHER" id="PTHR12603">
    <property type="entry name" value="CCR4-NOT TRANSCRIPTION COMPLEX RELATED"/>
    <property type="match status" value="1"/>
</dbReference>
<feature type="domain" description="RING-type" evidence="11">
    <location>
        <begin position="49"/>
        <end position="92"/>
    </location>
</feature>
<keyword evidence="3 8" id="KW-0863">Zinc-finger</keyword>
<dbReference type="Proteomes" id="UP000054549">
    <property type="component" value="Unassembled WGS sequence"/>
</dbReference>
<dbReference type="InterPro" id="IPR013083">
    <property type="entry name" value="Znf_RING/FYVE/PHD"/>
</dbReference>
<dbReference type="InterPro" id="IPR003954">
    <property type="entry name" value="RRM_euk-type"/>
</dbReference>
<dbReference type="InterPro" id="IPR035979">
    <property type="entry name" value="RBD_domain_sf"/>
</dbReference>
<dbReference type="InterPro" id="IPR012677">
    <property type="entry name" value="Nucleotide-bd_a/b_plait_sf"/>
</dbReference>
<feature type="compositionally biased region" description="Basic and acidic residues" evidence="10">
    <location>
        <begin position="347"/>
        <end position="356"/>
    </location>
</feature>
<evidence type="ECO:0000259" key="11">
    <source>
        <dbReference type="PROSITE" id="PS50089"/>
    </source>
</evidence>
<dbReference type="SUPFAM" id="SSF57850">
    <property type="entry name" value="RING/U-box"/>
    <property type="match status" value="1"/>
</dbReference>
<dbReference type="InterPro" id="IPR039780">
    <property type="entry name" value="Mot2"/>
</dbReference>
<evidence type="ECO:0000256" key="9">
    <source>
        <dbReference type="PROSITE-ProRule" id="PRU00176"/>
    </source>
</evidence>
<feature type="compositionally biased region" description="Polar residues" evidence="10">
    <location>
        <begin position="408"/>
        <end position="430"/>
    </location>
</feature>
<evidence type="ECO:0000256" key="10">
    <source>
        <dbReference type="SAM" id="MobiDB-lite"/>
    </source>
</evidence>
<feature type="compositionally biased region" description="Basic residues" evidence="10">
    <location>
        <begin position="323"/>
        <end position="334"/>
    </location>
</feature>
<feature type="region of interest" description="Disordered" evidence="10">
    <location>
        <begin position="275"/>
        <end position="443"/>
    </location>
</feature>
<evidence type="ECO:0000256" key="7">
    <source>
        <dbReference type="ARBA" id="ARBA00023242"/>
    </source>
</evidence>